<feature type="domain" description="NTP pyrophosphohydrolase MazG-like" evidence="1">
    <location>
        <begin position="52"/>
        <end position="94"/>
    </location>
</feature>
<gene>
    <name evidence="2" type="ORF">GCM10010357_44730</name>
</gene>
<proteinExistence type="predicted"/>
<accession>A0ABN0YXZ6</accession>
<dbReference type="RefSeq" id="WP_344027145.1">
    <property type="nucleotide sequence ID" value="NZ_BAAABX010000048.1"/>
</dbReference>
<dbReference type="Pfam" id="PF03819">
    <property type="entry name" value="MazG"/>
    <property type="match status" value="1"/>
</dbReference>
<dbReference type="Proteomes" id="UP001500879">
    <property type="component" value="Unassembled WGS sequence"/>
</dbReference>
<name>A0ABN0YXZ6_9ACTN</name>
<comment type="caution">
    <text evidence="2">The sequence shown here is derived from an EMBL/GenBank/DDBJ whole genome shotgun (WGS) entry which is preliminary data.</text>
</comment>
<protein>
    <recommendedName>
        <fullName evidence="1">NTP pyrophosphohydrolase MazG-like domain-containing protein</fullName>
    </recommendedName>
</protein>
<evidence type="ECO:0000313" key="3">
    <source>
        <dbReference type="Proteomes" id="UP001500879"/>
    </source>
</evidence>
<keyword evidence="3" id="KW-1185">Reference proteome</keyword>
<organism evidence="2 3">
    <name type="scientific">Streptomyces luteireticuli</name>
    <dbReference type="NCBI Taxonomy" id="173858"/>
    <lineage>
        <taxon>Bacteria</taxon>
        <taxon>Bacillati</taxon>
        <taxon>Actinomycetota</taxon>
        <taxon>Actinomycetes</taxon>
        <taxon>Kitasatosporales</taxon>
        <taxon>Streptomycetaceae</taxon>
        <taxon>Streptomyces</taxon>
    </lineage>
</organism>
<dbReference type="InterPro" id="IPR004518">
    <property type="entry name" value="MazG-like_dom"/>
</dbReference>
<evidence type="ECO:0000313" key="2">
    <source>
        <dbReference type="EMBL" id="GAA0418445.1"/>
    </source>
</evidence>
<reference evidence="2 3" key="1">
    <citation type="journal article" date="2019" name="Int. J. Syst. Evol. Microbiol.">
        <title>The Global Catalogue of Microorganisms (GCM) 10K type strain sequencing project: providing services to taxonomists for standard genome sequencing and annotation.</title>
        <authorList>
            <consortium name="The Broad Institute Genomics Platform"/>
            <consortium name="The Broad Institute Genome Sequencing Center for Infectious Disease"/>
            <person name="Wu L."/>
            <person name="Ma J."/>
        </authorList>
    </citation>
    <scope>NUCLEOTIDE SEQUENCE [LARGE SCALE GENOMIC DNA]</scope>
    <source>
        <strain evidence="2 3">JCM 4788</strain>
    </source>
</reference>
<dbReference type="Gene3D" id="1.10.287.1080">
    <property type="entry name" value="MazG-like"/>
    <property type="match status" value="1"/>
</dbReference>
<sequence>MHLAEMREQAIKVHDLYDELNRRERRVWRPDEFMLGFVGDVGDLAKLVMAEEGAREVPGGRAALEHELADCLWSVLILAYRYNVDLGEAFRRTMVELDQAISAQLAKAGEPT</sequence>
<dbReference type="SUPFAM" id="SSF101386">
    <property type="entry name" value="all-alpha NTP pyrophosphatases"/>
    <property type="match status" value="1"/>
</dbReference>
<dbReference type="CDD" id="cd11543">
    <property type="entry name" value="NTP-PPase_u6"/>
    <property type="match status" value="1"/>
</dbReference>
<dbReference type="EMBL" id="BAAABX010000048">
    <property type="protein sequence ID" value="GAA0418445.1"/>
    <property type="molecule type" value="Genomic_DNA"/>
</dbReference>
<evidence type="ECO:0000259" key="1">
    <source>
        <dbReference type="Pfam" id="PF03819"/>
    </source>
</evidence>